<feature type="compositionally biased region" description="Low complexity" evidence="2">
    <location>
        <begin position="249"/>
        <end position="261"/>
    </location>
</feature>
<dbReference type="GO" id="GO:0031267">
    <property type="term" value="F:small GTPase binding"/>
    <property type="evidence" value="ECO:0007669"/>
    <property type="project" value="TreeGrafter"/>
</dbReference>
<feature type="region of interest" description="Disordered" evidence="2">
    <location>
        <begin position="788"/>
        <end position="813"/>
    </location>
</feature>
<feature type="region of interest" description="Disordered" evidence="2">
    <location>
        <begin position="853"/>
        <end position="927"/>
    </location>
</feature>
<dbReference type="Proteomes" id="UP000650467">
    <property type="component" value="Unassembled WGS sequence"/>
</dbReference>
<feature type="region of interest" description="Disordered" evidence="2">
    <location>
        <begin position="274"/>
        <end position="294"/>
    </location>
</feature>
<evidence type="ECO:0000256" key="1">
    <source>
        <dbReference type="ARBA" id="ARBA00022468"/>
    </source>
</evidence>
<organism evidence="4 5">
    <name type="scientific">Chlamydomonas incerta</name>
    <dbReference type="NCBI Taxonomy" id="51695"/>
    <lineage>
        <taxon>Eukaryota</taxon>
        <taxon>Viridiplantae</taxon>
        <taxon>Chlorophyta</taxon>
        <taxon>core chlorophytes</taxon>
        <taxon>Chlorophyceae</taxon>
        <taxon>CS clade</taxon>
        <taxon>Chlamydomonadales</taxon>
        <taxon>Chlamydomonadaceae</taxon>
        <taxon>Chlamydomonas</taxon>
    </lineage>
</organism>
<dbReference type="Gene3D" id="1.10.8.270">
    <property type="entry name" value="putative rabgap domain of human tbc1 domain family member 14 like domains"/>
    <property type="match status" value="1"/>
</dbReference>
<feature type="compositionally biased region" description="Low complexity" evidence="2">
    <location>
        <begin position="910"/>
        <end position="923"/>
    </location>
</feature>
<evidence type="ECO:0000256" key="2">
    <source>
        <dbReference type="SAM" id="MobiDB-lite"/>
    </source>
</evidence>
<feature type="region of interest" description="Disordered" evidence="2">
    <location>
        <begin position="132"/>
        <end position="151"/>
    </location>
</feature>
<keyword evidence="1" id="KW-0343">GTPase activation</keyword>
<feature type="region of interest" description="Disordered" evidence="2">
    <location>
        <begin position="994"/>
        <end position="1013"/>
    </location>
</feature>
<dbReference type="PROSITE" id="PS50086">
    <property type="entry name" value="TBC_RABGAP"/>
    <property type="match status" value="1"/>
</dbReference>
<comment type="caution">
    <text evidence="4">The sequence shown here is derived from an EMBL/GenBank/DDBJ whole genome shotgun (WGS) entry which is preliminary data.</text>
</comment>
<dbReference type="PANTHER" id="PTHR47219:SF9">
    <property type="entry name" value="GTPASE ACTIVATING PROTEIN AND CENTROSOME-ASSOCIATED, ISOFORM B"/>
    <property type="match status" value="1"/>
</dbReference>
<dbReference type="InterPro" id="IPR035969">
    <property type="entry name" value="Rab-GAP_TBC_sf"/>
</dbReference>
<name>A0A835W9A9_CHLIN</name>
<feature type="compositionally biased region" description="Low complexity" evidence="2">
    <location>
        <begin position="864"/>
        <end position="882"/>
    </location>
</feature>
<dbReference type="InterPro" id="IPR000195">
    <property type="entry name" value="Rab-GAP-TBC_dom"/>
</dbReference>
<feature type="compositionally biased region" description="Polar residues" evidence="2">
    <location>
        <begin position="231"/>
        <end position="248"/>
    </location>
</feature>
<evidence type="ECO:0000313" key="5">
    <source>
        <dbReference type="Proteomes" id="UP000650467"/>
    </source>
</evidence>
<protein>
    <recommendedName>
        <fullName evidence="3">Rab-GAP TBC domain-containing protein</fullName>
    </recommendedName>
</protein>
<dbReference type="SMART" id="SM00164">
    <property type="entry name" value="TBC"/>
    <property type="match status" value="1"/>
</dbReference>
<gene>
    <name evidence="4" type="ORF">HXX76_003968</name>
</gene>
<dbReference type="SUPFAM" id="SSF47923">
    <property type="entry name" value="Ypt/Rab-GAP domain of gyp1p"/>
    <property type="match status" value="2"/>
</dbReference>
<feature type="region of interest" description="Disordered" evidence="2">
    <location>
        <begin position="231"/>
        <end position="262"/>
    </location>
</feature>
<dbReference type="Pfam" id="PF00566">
    <property type="entry name" value="RabGAP-TBC"/>
    <property type="match status" value="1"/>
</dbReference>
<evidence type="ECO:0000313" key="4">
    <source>
        <dbReference type="EMBL" id="KAG2441116.1"/>
    </source>
</evidence>
<dbReference type="EMBL" id="JAEHOC010000006">
    <property type="protein sequence ID" value="KAG2441116.1"/>
    <property type="molecule type" value="Genomic_DNA"/>
</dbReference>
<dbReference type="PANTHER" id="PTHR47219">
    <property type="entry name" value="RAB GTPASE-ACTIVATING PROTEIN 1-LIKE"/>
    <property type="match status" value="1"/>
</dbReference>
<proteinExistence type="predicted"/>
<reference evidence="4" key="1">
    <citation type="journal article" date="2020" name="bioRxiv">
        <title>Comparative genomics of Chlamydomonas.</title>
        <authorList>
            <person name="Craig R.J."/>
            <person name="Hasan A.R."/>
            <person name="Ness R.W."/>
            <person name="Keightley P.D."/>
        </authorList>
    </citation>
    <scope>NUCLEOTIDE SEQUENCE</scope>
    <source>
        <strain evidence="4">SAG 7.73</strain>
    </source>
</reference>
<dbReference type="Gene3D" id="1.10.472.80">
    <property type="entry name" value="Ypt/Rab-GAP domain of gyp1p, domain 3"/>
    <property type="match status" value="1"/>
</dbReference>
<evidence type="ECO:0000259" key="3">
    <source>
        <dbReference type="PROSITE" id="PS50086"/>
    </source>
</evidence>
<dbReference type="AlphaFoldDB" id="A0A835W9A9"/>
<dbReference type="GO" id="GO:0005096">
    <property type="term" value="F:GTPase activator activity"/>
    <property type="evidence" value="ECO:0007669"/>
    <property type="project" value="UniProtKB-KW"/>
</dbReference>
<keyword evidence="5" id="KW-1185">Reference proteome</keyword>
<feature type="domain" description="Rab-GAP TBC" evidence="3">
    <location>
        <begin position="414"/>
        <end position="588"/>
    </location>
</feature>
<dbReference type="OrthoDB" id="294251at2759"/>
<sequence length="1013" mass="100386">MESLSKAFAVVSRTVQSASELLRDKELRDKGIQTVISGAQSRLQGLQNGIVQRAGRIGERLQDRQRQLASLLATLEERLYSSQRTWQLQASRRQRVDVQLGRSLFTDAPQEVRARLWYVLLENPNLAAPIKCQHPGPVPNRPSVYDDDEDDDASLAVAAREASARSTATGIDRVSVTPGPGGGINTGVARAAGAAAAAAAAADADGSMAPSSSSSSLAAVAAAALGFGRSTSTVTNSPSVARKSSNNDAGAGAAGAASAAGTPLATRPRIATGAAASGVEPPQPAAGDADTIIPCAPGMPLTPAQTAASASTAAAAFDVDGWELVGGAAGLGSFETAGLGIGGLGLGGGSGVGSGPSAGAAAMAVPEAVRIIMERLEALGPQPLDESQGSDPVAVAQQAVLEAMLQVPWEAGEGLPADVAPDSRFAMLNEMTAGQEEVDDSILRDIHRTFPEHPYFGLEAGQRSLFRVLKAYSLHDLEVAYCQGMAFMAGVLLMYVPEEMAFRLFCRLMDGEGPNLRRLYLPGLEPLKAELATFELLLSWRLPELGAHLAEFGLPPVLYVSQWLMTLFATPFPPPFCARVIDVLLQDGNDRLLLRCSYAVMEALEPELLARHDFEALITYLKMEPVSWGLGRQRAIFESALASPITDAEIEVARDTVASRHLLAAALGGSAGGAAAGAASGGMGTGGGAGGGGAGAGSAFGRAAGGSADGGGGGGGGGADELAASSAAGPLTQLLVGQSSFKKEVDAALAMAAAAGAAAEDGTGGSRDIAGGAAGPAGAGGAAAAAGATARGHGRGGDMIALEDEGDEAPAPGSAAAAAAAAAAAGIAGLGMGSPGARGAAAAAAAGGGVGHPGGHGIGHGHGHSLSGGRSAAIDAAGAPGSHPHPHSRHHALPPPADVMDELPGGGGAAAAVGADHGQPAAAEPYDDPLLDGLGLLQPPRVPELDGEYGEMLMDAGLLLPEVGGDMAAAANAGGGGADGFGILDYLGLGGEGAGQRPAGGGGNGGAGDLLLD</sequence>
<dbReference type="FunFam" id="1.10.8.270:FF:000001">
    <property type="entry name" value="TBC1 domain family member 1"/>
    <property type="match status" value="1"/>
</dbReference>
<accession>A0A835W9A9</accession>
<dbReference type="InterPro" id="IPR050302">
    <property type="entry name" value="Rab_GAP_TBC_domain"/>
</dbReference>